<dbReference type="Pfam" id="PF13439">
    <property type="entry name" value="Glyco_transf_4"/>
    <property type="match status" value="1"/>
</dbReference>
<feature type="domain" description="Glycosyltransferase subfamily 4-like N-terminal" evidence="2">
    <location>
        <begin position="1"/>
        <end position="96"/>
    </location>
</feature>
<dbReference type="PANTHER" id="PTHR45947">
    <property type="entry name" value="SULFOQUINOVOSYL TRANSFERASE SQD2"/>
    <property type="match status" value="1"/>
</dbReference>
<dbReference type="EMBL" id="KF118728">
    <property type="protein sequence ID" value="AIA85991.1"/>
    <property type="molecule type" value="Genomic_DNA"/>
</dbReference>
<name>A0A060BZS5_9FIRM</name>
<feature type="non-terminal residue" evidence="3">
    <location>
        <position position="1"/>
    </location>
</feature>
<dbReference type="SUPFAM" id="SSF53756">
    <property type="entry name" value="UDP-Glycosyltransferase/glycogen phosphorylase"/>
    <property type="match status" value="1"/>
</dbReference>
<feature type="non-terminal residue" evidence="3">
    <location>
        <position position="176"/>
    </location>
</feature>
<evidence type="ECO:0000259" key="1">
    <source>
        <dbReference type="Pfam" id="PF00534"/>
    </source>
</evidence>
<proteinExistence type="predicted"/>
<dbReference type="Gene3D" id="3.40.50.2000">
    <property type="entry name" value="Glycogen Phosphorylase B"/>
    <property type="match status" value="2"/>
</dbReference>
<accession>A0A060BZS5</accession>
<evidence type="ECO:0000313" key="3">
    <source>
        <dbReference type="EMBL" id="AIA85991.1"/>
    </source>
</evidence>
<dbReference type="InterPro" id="IPR001296">
    <property type="entry name" value="Glyco_trans_1"/>
</dbReference>
<dbReference type="InterPro" id="IPR028098">
    <property type="entry name" value="Glyco_trans_4-like_N"/>
</dbReference>
<evidence type="ECO:0000259" key="2">
    <source>
        <dbReference type="Pfam" id="PF13439"/>
    </source>
</evidence>
<organism evidence="3">
    <name type="scientific">uncultured Acetohalobium sp</name>
    <dbReference type="NCBI Taxonomy" id="1434692"/>
    <lineage>
        <taxon>Bacteria</taxon>
        <taxon>Bacillati</taxon>
        <taxon>Bacillota</taxon>
        <taxon>Clostridia</taxon>
        <taxon>Halanaerobiales</taxon>
        <taxon>Halobacteroidaceae</taxon>
        <taxon>Acetohalobium</taxon>
        <taxon>environmental samples</taxon>
    </lineage>
</organism>
<feature type="domain" description="Glycosyl transferase family 1" evidence="1">
    <location>
        <begin position="108"/>
        <end position="169"/>
    </location>
</feature>
<reference evidence="3" key="1">
    <citation type="journal article" date="2013" name="Environ. Microbiol.">
        <title>Seasonally variable intestinal metagenomes of the red palm weevil (Rhynchophorus ferrugineus).</title>
        <authorList>
            <person name="Jia S."/>
            <person name="Zhang X."/>
            <person name="Zhang G."/>
            <person name="Yin A."/>
            <person name="Zhang S."/>
            <person name="Li F."/>
            <person name="Wang L."/>
            <person name="Zhao D."/>
            <person name="Yun Q."/>
            <person name="Tala"/>
            <person name="Wang J."/>
            <person name="Sun G."/>
            <person name="Baabdullah M."/>
            <person name="Yu X."/>
            <person name="Hu S."/>
            <person name="Al-Mssallem I.S."/>
            <person name="Yu J."/>
        </authorList>
    </citation>
    <scope>NUCLEOTIDE SEQUENCE</scope>
</reference>
<dbReference type="InterPro" id="IPR050194">
    <property type="entry name" value="Glycosyltransferase_grp1"/>
</dbReference>
<dbReference type="PANTHER" id="PTHR45947:SF3">
    <property type="entry name" value="SULFOQUINOVOSYL TRANSFERASE SQD2"/>
    <property type="match status" value="1"/>
</dbReference>
<dbReference type="AlphaFoldDB" id="A0A060BZS5"/>
<dbReference type="Pfam" id="PF00534">
    <property type="entry name" value="Glycos_transf_1"/>
    <property type="match status" value="1"/>
</dbReference>
<protein>
    <submittedName>
        <fullName evidence="3">CAZy families GT4 protein</fullName>
    </submittedName>
</protein>
<sequence>KLAKIVRRERIDTIVANTGRDIRISGLVALLHRSLRVVGLYQVDRPMRNKWNYRLTFNHFADALVVNSQSTRRTILASSPWLIEERIHVIPHGMDPAPYLSPPDPAVKASFGLPEGAFVLGFVGRLSGQKGISPLLAAMETLAGRHEHAHLVIAGIGTLEAKIRKFAAEKIWRIAS</sequence>
<dbReference type="GO" id="GO:0016757">
    <property type="term" value="F:glycosyltransferase activity"/>
    <property type="evidence" value="ECO:0007669"/>
    <property type="project" value="InterPro"/>
</dbReference>